<keyword evidence="3 6" id="KW-0812">Transmembrane</keyword>
<feature type="transmembrane region" description="Helical" evidence="6">
    <location>
        <begin position="273"/>
        <end position="297"/>
    </location>
</feature>
<reference evidence="9" key="1">
    <citation type="submission" date="2016-10" db="EMBL/GenBank/DDBJ databases">
        <authorList>
            <person name="Varghese N."/>
            <person name="Submissions S."/>
        </authorList>
    </citation>
    <scope>NUCLEOTIDE SEQUENCE [LARGE SCALE GENOMIC DNA]</scope>
    <source>
        <strain evidence="9">DSM 20524</strain>
    </source>
</reference>
<feature type="transmembrane region" description="Helical" evidence="6">
    <location>
        <begin position="405"/>
        <end position="428"/>
    </location>
</feature>
<dbReference type="EMBL" id="FOGQ01000013">
    <property type="protein sequence ID" value="SES22581.1"/>
    <property type="molecule type" value="Genomic_DNA"/>
</dbReference>
<dbReference type="SUPFAM" id="SSF103473">
    <property type="entry name" value="MFS general substrate transporter"/>
    <property type="match status" value="1"/>
</dbReference>
<feature type="transmembrane region" description="Helical" evidence="6">
    <location>
        <begin position="16"/>
        <end position="34"/>
    </location>
</feature>
<evidence type="ECO:0000256" key="3">
    <source>
        <dbReference type="ARBA" id="ARBA00022692"/>
    </source>
</evidence>
<feature type="transmembrane region" description="Helical" evidence="6">
    <location>
        <begin position="54"/>
        <end position="72"/>
    </location>
</feature>
<feature type="transmembrane region" description="Helical" evidence="6">
    <location>
        <begin position="84"/>
        <end position="103"/>
    </location>
</feature>
<feature type="transmembrane region" description="Helical" evidence="6">
    <location>
        <begin position="171"/>
        <end position="189"/>
    </location>
</feature>
<feature type="transmembrane region" description="Helical" evidence="6">
    <location>
        <begin position="142"/>
        <end position="165"/>
    </location>
</feature>
<dbReference type="PROSITE" id="PS50850">
    <property type="entry name" value="MFS"/>
    <property type="match status" value="1"/>
</dbReference>
<dbReference type="Pfam" id="PF07690">
    <property type="entry name" value="MFS_1"/>
    <property type="match status" value="1"/>
</dbReference>
<feature type="transmembrane region" description="Helical" evidence="6">
    <location>
        <begin position="459"/>
        <end position="479"/>
    </location>
</feature>
<dbReference type="GO" id="GO:0022857">
    <property type="term" value="F:transmembrane transporter activity"/>
    <property type="evidence" value="ECO:0007669"/>
    <property type="project" value="InterPro"/>
</dbReference>
<dbReference type="Gene3D" id="1.20.1250.20">
    <property type="entry name" value="MFS general substrate transporter like domains"/>
    <property type="match status" value="2"/>
</dbReference>
<accession>A0A1H9VM05</accession>
<proteinExistence type="predicted"/>
<dbReference type="PANTHER" id="PTHR42718:SF9">
    <property type="entry name" value="MAJOR FACILITATOR SUPERFAMILY MULTIDRUG TRANSPORTER MFSC"/>
    <property type="match status" value="1"/>
</dbReference>
<evidence type="ECO:0000256" key="4">
    <source>
        <dbReference type="ARBA" id="ARBA00022989"/>
    </source>
</evidence>
<feature type="transmembrane region" description="Helical" evidence="6">
    <location>
        <begin position="363"/>
        <end position="384"/>
    </location>
</feature>
<dbReference type="CDD" id="cd17321">
    <property type="entry name" value="MFS_MMR_MDR_like"/>
    <property type="match status" value="1"/>
</dbReference>
<evidence type="ECO:0000259" key="7">
    <source>
        <dbReference type="PROSITE" id="PS50850"/>
    </source>
</evidence>
<dbReference type="InterPro" id="IPR020846">
    <property type="entry name" value="MFS_dom"/>
</dbReference>
<evidence type="ECO:0000256" key="5">
    <source>
        <dbReference type="ARBA" id="ARBA00023136"/>
    </source>
</evidence>
<comment type="subcellular location">
    <subcellularLocation>
        <location evidence="1">Cell membrane</location>
        <topology evidence="1">Multi-pass membrane protein</topology>
    </subcellularLocation>
</comment>
<evidence type="ECO:0000313" key="8">
    <source>
        <dbReference type="EMBL" id="SES22581.1"/>
    </source>
</evidence>
<evidence type="ECO:0000256" key="6">
    <source>
        <dbReference type="SAM" id="Phobius"/>
    </source>
</evidence>
<name>A0A1H9VM05_9CORY</name>
<feature type="transmembrane region" description="Helical" evidence="6">
    <location>
        <begin position="109"/>
        <end position="130"/>
    </location>
</feature>
<feature type="transmembrane region" description="Helical" evidence="6">
    <location>
        <begin position="205"/>
        <end position="224"/>
    </location>
</feature>
<gene>
    <name evidence="8" type="ORF">SAMN05661109_02288</name>
</gene>
<sequence length="487" mass="50830">MSNQTTRSYVGTKSDLFALVLAVLTFWMFGQSMLNVGLTVGTDLGMSSELTNLAVSMGSLVCGMLIVMWGSLGDTHGRLKMVRIGSLLNIVGSLLIAFAAGAPGGVMVLLGRVLHGLAGGAITPAALALVNSYWHGDQRSRAISIVSMGTFGGMALSSIVGGLIAGSPLTWRGIFVISALLSVVVIVMLRNTPDVAPLADSGKKLDLVGIICLAVAMLSLQFFITLGSALGWTSPITLGLLALFIVVTVVFIRHELKAQDPLIDFSVFSNRTFTGAITANFLVTTSAGMITIALWVMQASGKGYDATRASLLTIGYAICVLAFMTTGERLMKSLGYRTPMLIGSSLVVLSVLMLMFTNLLEKQYVIIAVVAFSIYGIGLALFATPATTAALNSLPQDIVGAGSGIFKMASSLGSALGLAIASTVFSAFSQRGSGSEIVGRIIEYTGEQSNVAVREAGTMSLSTLLIGAIIAVIAIRLLLPSHKQQQS</sequence>
<dbReference type="RefSeq" id="WP_092260270.1">
    <property type="nucleotide sequence ID" value="NZ_CP047199.1"/>
</dbReference>
<dbReference type="GO" id="GO:0005886">
    <property type="term" value="C:plasma membrane"/>
    <property type="evidence" value="ECO:0007669"/>
    <property type="project" value="UniProtKB-SubCell"/>
</dbReference>
<dbReference type="AlphaFoldDB" id="A0A1H9VM05"/>
<feature type="transmembrane region" description="Helical" evidence="6">
    <location>
        <begin position="309"/>
        <end position="327"/>
    </location>
</feature>
<evidence type="ECO:0000256" key="1">
    <source>
        <dbReference type="ARBA" id="ARBA00004651"/>
    </source>
</evidence>
<keyword evidence="2" id="KW-0813">Transport</keyword>
<protein>
    <submittedName>
        <fullName evidence="8">MFS transporter, DHA2 family, multidrug resistance protein</fullName>
    </submittedName>
</protein>
<dbReference type="InterPro" id="IPR036259">
    <property type="entry name" value="MFS_trans_sf"/>
</dbReference>
<dbReference type="InterPro" id="IPR011701">
    <property type="entry name" value="MFS"/>
</dbReference>
<dbReference type="Proteomes" id="UP000198929">
    <property type="component" value="Unassembled WGS sequence"/>
</dbReference>
<dbReference type="PANTHER" id="PTHR42718">
    <property type="entry name" value="MAJOR FACILITATOR SUPERFAMILY MULTIDRUG TRANSPORTER MFSC"/>
    <property type="match status" value="1"/>
</dbReference>
<evidence type="ECO:0000256" key="2">
    <source>
        <dbReference type="ARBA" id="ARBA00022448"/>
    </source>
</evidence>
<dbReference type="STRING" id="1121357.SAMN05661109_02288"/>
<feature type="transmembrane region" description="Helical" evidence="6">
    <location>
        <begin position="339"/>
        <end position="357"/>
    </location>
</feature>
<keyword evidence="9" id="KW-1185">Reference proteome</keyword>
<organism evidence="8 9">
    <name type="scientific">Corynebacterium cystitidis DSM 20524</name>
    <dbReference type="NCBI Taxonomy" id="1121357"/>
    <lineage>
        <taxon>Bacteria</taxon>
        <taxon>Bacillati</taxon>
        <taxon>Actinomycetota</taxon>
        <taxon>Actinomycetes</taxon>
        <taxon>Mycobacteriales</taxon>
        <taxon>Corynebacteriaceae</taxon>
        <taxon>Corynebacterium</taxon>
    </lineage>
</organism>
<feature type="transmembrane region" description="Helical" evidence="6">
    <location>
        <begin position="230"/>
        <end position="252"/>
    </location>
</feature>
<feature type="domain" description="Major facilitator superfamily (MFS) profile" evidence="7">
    <location>
        <begin position="15"/>
        <end position="483"/>
    </location>
</feature>
<evidence type="ECO:0000313" key="9">
    <source>
        <dbReference type="Proteomes" id="UP000198929"/>
    </source>
</evidence>
<keyword evidence="4 6" id="KW-1133">Transmembrane helix</keyword>
<keyword evidence="5 6" id="KW-0472">Membrane</keyword>